<name>A0ABQ4ZNT1_9ASTR</name>
<feature type="region of interest" description="Disordered" evidence="1">
    <location>
        <begin position="254"/>
        <end position="294"/>
    </location>
</feature>
<evidence type="ECO:0000313" key="3">
    <source>
        <dbReference type="Proteomes" id="UP001151760"/>
    </source>
</evidence>
<dbReference type="Proteomes" id="UP001151760">
    <property type="component" value="Unassembled WGS sequence"/>
</dbReference>
<sequence length="790" mass="89445">MAALVSCPKHNMVACLEKTERNAQFHEIVDFLTRSLIYYSLTVSPTVSTSLIEQFWNTATSKIVNNVSYIKAKVAGKTISISEASIRRDLLFNDVDGIDCLTNQDIYENLQLMGYEGDLTILTFLKALFSPQWKYLIHTLIYCLSSKSTSWDQFPTNIASALICLATYRNFNFSKIIFKGMIRNLDAKKQFLMYPRFVQVFLNNQLSNLPAPLDNLPIPILTKKVFTNMAKQGLHFSGHVTPLFPKMLAQAVVDTGEGSEQPTEPQPTPSPTQPCTGDQPPMTESSYSPDTTQDPRAAEILKLKTRIQKLEKKCKPSISHHRAWLKCEQRLSMKKMLGKKESVSKQGRKNAKSKPTLDAFDDLDANLAHGMDYMETEEAVNEGRQSNETKELNLDVDTKVIAKDKDSGKKGGSTVSTVRPDVDTARPDVDTARPDIGTARPEVHTANAPVSTAGVTISTADPEMKEEKAKEKGVAFKDVEDSSRPVRSITTLKPLPSIDPKDKGKELAHKLHEEELAEIARIQEEKAAQEEASRVTIMEMFDEVQAAAQRKFRAAQRAAEIRIRPPTKSQLRNLMMTYLKNIDDVVKDSKKAAGEDTLKKKEVLKEPDKSDLEEEEGLKTFLKIVPDIKGIIDYEVLEKIFLIINWESKFYHYDIHGAEGIYYRIFRSDGSSGWIKTFFEMVTRFDRLDLVELYNLVMQKFKTITPEGVDLVFWGDLRTMFDKNAKDELWQNQERWNIKSWNFYKNCGVHSLTLEDLIAESASDSAYDLLRFIQKQIDEAGSHDGGEKDL</sequence>
<proteinExistence type="predicted"/>
<keyword evidence="3" id="KW-1185">Reference proteome</keyword>
<feature type="compositionally biased region" description="Basic and acidic residues" evidence="1">
    <location>
        <begin position="420"/>
        <end position="433"/>
    </location>
</feature>
<dbReference type="EMBL" id="BQNB010011434">
    <property type="protein sequence ID" value="GJS90528.1"/>
    <property type="molecule type" value="Genomic_DNA"/>
</dbReference>
<accession>A0ABQ4ZNT1</accession>
<protein>
    <recommendedName>
        <fullName evidence="4">Synaptobrevin, longin-like domain protein</fullName>
    </recommendedName>
</protein>
<comment type="caution">
    <text evidence="2">The sequence shown here is derived from an EMBL/GenBank/DDBJ whole genome shotgun (WGS) entry which is preliminary data.</text>
</comment>
<feature type="compositionally biased region" description="Polar residues" evidence="1">
    <location>
        <begin position="282"/>
        <end position="294"/>
    </location>
</feature>
<organism evidence="2 3">
    <name type="scientific">Tanacetum coccineum</name>
    <dbReference type="NCBI Taxonomy" id="301880"/>
    <lineage>
        <taxon>Eukaryota</taxon>
        <taxon>Viridiplantae</taxon>
        <taxon>Streptophyta</taxon>
        <taxon>Embryophyta</taxon>
        <taxon>Tracheophyta</taxon>
        <taxon>Spermatophyta</taxon>
        <taxon>Magnoliopsida</taxon>
        <taxon>eudicotyledons</taxon>
        <taxon>Gunneridae</taxon>
        <taxon>Pentapetalae</taxon>
        <taxon>asterids</taxon>
        <taxon>campanulids</taxon>
        <taxon>Asterales</taxon>
        <taxon>Asteraceae</taxon>
        <taxon>Asteroideae</taxon>
        <taxon>Anthemideae</taxon>
        <taxon>Anthemidinae</taxon>
        <taxon>Tanacetum</taxon>
    </lineage>
</organism>
<feature type="region of interest" description="Disordered" evidence="1">
    <location>
        <begin position="403"/>
        <end position="444"/>
    </location>
</feature>
<evidence type="ECO:0000313" key="2">
    <source>
        <dbReference type="EMBL" id="GJS90528.1"/>
    </source>
</evidence>
<reference evidence="2" key="2">
    <citation type="submission" date="2022-01" db="EMBL/GenBank/DDBJ databases">
        <authorList>
            <person name="Yamashiro T."/>
            <person name="Shiraishi A."/>
            <person name="Satake H."/>
            <person name="Nakayama K."/>
        </authorList>
    </citation>
    <scope>NUCLEOTIDE SEQUENCE</scope>
</reference>
<reference evidence="2" key="1">
    <citation type="journal article" date="2022" name="Int. J. Mol. Sci.">
        <title>Draft Genome of Tanacetum Coccineum: Genomic Comparison of Closely Related Tanacetum-Family Plants.</title>
        <authorList>
            <person name="Yamashiro T."/>
            <person name="Shiraishi A."/>
            <person name="Nakayama K."/>
            <person name="Satake H."/>
        </authorList>
    </citation>
    <scope>NUCLEOTIDE SEQUENCE</scope>
</reference>
<evidence type="ECO:0008006" key="4">
    <source>
        <dbReference type="Google" id="ProtNLM"/>
    </source>
</evidence>
<evidence type="ECO:0000256" key="1">
    <source>
        <dbReference type="SAM" id="MobiDB-lite"/>
    </source>
</evidence>
<gene>
    <name evidence="2" type="ORF">Tco_0773164</name>
</gene>